<gene>
    <name evidence="1" type="ORF">UFOPK3522_00825</name>
</gene>
<reference evidence="1" key="1">
    <citation type="submission" date="2020-05" db="EMBL/GenBank/DDBJ databases">
        <authorList>
            <person name="Chiriac C."/>
            <person name="Salcher M."/>
            <person name="Ghai R."/>
            <person name="Kavagutti S V."/>
        </authorList>
    </citation>
    <scope>NUCLEOTIDE SEQUENCE</scope>
</reference>
<organism evidence="1">
    <name type="scientific">freshwater metagenome</name>
    <dbReference type="NCBI Taxonomy" id="449393"/>
    <lineage>
        <taxon>unclassified sequences</taxon>
        <taxon>metagenomes</taxon>
        <taxon>ecological metagenomes</taxon>
    </lineage>
</organism>
<protein>
    <submittedName>
        <fullName evidence="1">Unannotated protein</fullName>
    </submittedName>
</protein>
<dbReference type="InterPro" id="IPR021522">
    <property type="entry name" value="MctB"/>
</dbReference>
<dbReference type="Pfam" id="PF11382">
    <property type="entry name" value="MctB"/>
    <property type="match status" value="2"/>
</dbReference>
<evidence type="ECO:0000313" key="1">
    <source>
        <dbReference type="EMBL" id="CAB4343389.1"/>
    </source>
</evidence>
<sequence length="287" mass="29475">MFDFRYHAVSLAAVLVALAVGVLLGVAIGDAGLVSSAEKQVRSSLRDDVRGAQAKEQEATDLLKAEERYSQASYPFVVGGRLQGAKVGLLFLGEPDEAIAADVRAALEGSGGALRGTLAVNEPPDTAALAASAPAGRYAQLDQDPKLLGSFGRSIGRQMILGGDLLRSEANALFSTRAGGLGPFDAIVVVRIPRNLTGEAATNTNLLEDGLMAGLTKTRSSIVGVQSTTTQPTQVSWYRTRGLSSVDNIDLTAGQAALVFALAGARGSFGSGPDAGGLLPGPELAAR</sequence>
<dbReference type="GO" id="GO:0055070">
    <property type="term" value="P:copper ion homeostasis"/>
    <property type="evidence" value="ECO:0007669"/>
    <property type="project" value="InterPro"/>
</dbReference>
<dbReference type="EMBL" id="CAESAO010000059">
    <property type="protein sequence ID" value="CAB4343389.1"/>
    <property type="molecule type" value="Genomic_DNA"/>
</dbReference>
<dbReference type="GO" id="GO:0016020">
    <property type="term" value="C:membrane"/>
    <property type="evidence" value="ECO:0007669"/>
    <property type="project" value="InterPro"/>
</dbReference>
<dbReference type="AlphaFoldDB" id="A0A6J5ZQT2"/>
<accession>A0A6J5ZQT2</accession>
<proteinExistence type="predicted"/>
<name>A0A6J5ZQT2_9ZZZZ</name>